<dbReference type="Proteomes" id="UP000294321">
    <property type="component" value="Chromosome"/>
</dbReference>
<protein>
    <submittedName>
        <fullName evidence="1">Uncharacterized protein</fullName>
    </submittedName>
</protein>
<reference evidence="2" key="1">
    <citation type="submission" date="2018-12" db="EMBL/GenBank/DDBJ databases">
        <title>A new species of lactobacillus.</title>
        <authorList>
            <person name="Jian Y."/>
            <person name="Xin L."/>
            <person name="Hong Z.J."/>
            <person name="Ming L.Z."/>
            <person name="Hong X.Z."/>
        </authorList>
    </citation>
    <scope>NUCLEOTIDE SEQUENCE [LARGE SCALE GENOMIC DNA]</scope>
    <source>
        <strain evidence="2">HSLZ-75</strain>
    </source>
</reference>
<name>A0A4P6ZLN8_9LACO</name>
<dbReference type="EMBL" id="CP034726">
    <property type="protein sequence ID" value="QBP18503.1"/>
    <property type="molecule type" value="Genomic_DNA"/>
</dbReference>
<sequence>MTSYNVDYIYLVLNREEPLYVKSYVPKVNVSNVNNVSKFNVASMLHMVNLVKNLSNKMNVVSANVNSIKHKIDVSDVNVVHVMNVVRNLDVVKNVVAVKVVRALENAVVANKADAVSVKLLSSVDHVAANMNDVRVNLVNMVLSDVKMISADVDSVNYVYNSKSVNLREIRNIKVSVAAMKSAIKNIKVIVSNSVVVMNRMLDYTTMILDNRGVSKKVVDLVDQLQVNIDRRVNY</sequence>
<keyword evidence="2" id="KW-1185">Reference proteome</keyword>
<organism evidence="1 2">
    <name type="scientific">Acetilactobacillus jinshanensis</name>
    <dbReference type="NCBI Taxonomy" id="1720083"/>
    <lineage>
        <taxon>Bacteria</taxon>
        <taxon>Bacillati</taxon>
        <taxon>Bacillota</taxon>
        <taxon>Bacilli</taxon>
        <taxon>Lactobacillales</taxon>
        <taxon>Lactobacillaceae</taxon>
        <taxon>Acetilactobacillus</taxon>
    </lineage>
</organism>
<dbReference type="KEGG" id="lji:ELX58_05010"/>
<accession>A0A4P6ZLN8</accession>
<evidence type="ECO:0000313" key="1">
    <source>
        <dbReference type="EMBL" id="QBP18503.1"/>
    </source>
</evidence>
<gene>
    <name evidence="1" type="ORF">ELX58_05010</name>
</gene>
<dbReference type="AlphaFoldDB" id="A0A4P6ZLN8"/>
<proteinExistence type="predicted"/>
<evidence type="ECO:0000313" key="2">
    <source>
        <dbReference type="Proteomes" id="UP000294321"/>
    </source>
</evidence>
<dbReference type="RefSeq" id="WP_133442062.1">
    <property type="nucleotide sequence ID" value="NZ_CP034726.1"/>
</dbReference>